<evidence type="ECO:0000259" key="6">
    <source>
        <dbReference type="PROSITE" id="PS51898"/>
    </source>
</evidence>
<comment type="similarity">
    <text evidence="1">Belongs to the 'phage' integrase family.</text>
</comment>
<proteinExistence type="inferred from homology"/>
<accession>A0A8J7MX29</accession>
<dbReference type="AlphaFoldDB" id="A0A8J7MX29"/>
<dbReference type="PROSITE" id="PS51900">
    <property type="entry name" value="CB"/>
    <property type="match status" value="1"/>
</dbReference>
<protein>
    <submittedName>
        <fullName evidence="8">Site-specific integrase</fullName>
    </submittedName>
</protein>
<dbReference type="InterPro" id="IPR044068">
    <property type="entry name" value="CB"/>
</dbReference>
<evidence type="ECO:0000256" key="2">
    <source>
        <dbReference type="ARBA" id="ARBA00022908"/>
    </source>
</evidence>
<evidence type="ECO:0000256" key="3">
    <source>
        <dbReference type="ARBA" id="ARBA00023125"/>
    </source>
</evidence>
<dbReference type="InterPro" id="IPR013762">
    <property type="entry name" value="Integrase-like_cat_sf"/>
</dbReference>
<dbReference type="EMBL" id="JAESVP010000007">
    <property type="protein sequence ID" value="MBL4929374.1"/>
    <property type="molecule type" value="Genomic_DNA"/>
</dbReference>
<dbReference type="CDD" id="cd00796">
    <property type="entry name" value="INT_Rci_Hp1_C"/>
    <property type="match status" value="1"/>
</dbReference>
<dbReference type="PANTHER" id="PTHR30349:SF41">
    <property type="entry name" value="INTEGRASE_RECOMBINASE PROTEIN MJ0367-RELATED"/>
    <property type="match status" value="1"/>
</dbReference>
<feature type="domain" description="Core-binding (CB)" evidence="7">
    <location>
        <begin position="63"/>
        <end position="140"/>
    </location>
</feature>
<keyword evidence="4" id="KW-0233">DNA recombination</keyword>
<evidence type="ECO:0000256" key="5">
    <source>
        <dbReference type="PROSITE-ProRule" id="PRU01248"/>
    </source>
</evidence>
<dbReference type="PROSITE" id="PS51898">
    <property type="entry name" value="TYR_RECOMBINASE"/>
    <property type="match status" value="1"/>
</dbReference>
<dbReference type="GO" id="GO:0006310">
    <property type="term" value="P:DNA recombination"/>
    <property type="evidence" value="ECO:0007669"/>
    <property type="project" value="UniProtKB-KW"/>
</dbReference>
<dbReference type="RefSeq" id="WP_202661906.1">
    <property type="nucleotide sequence ID" value="NZ_JAESVP010000007.1"/>
</dbReference>
<dbReference type="PANTHER" id="PTHR30349">
    <property type="entry name" value="PHAGE INTEGRASE-RELATED"/>
    <property type="match status" value="1"/>
</dbReference>
<gene>
    <name evidence="8" type="ORF">JI744_14800</name>
</gene>
<dbReference type="InterPro" id="IPR050090">
    <property type="entry name" value="Tyrosine_recombinase_XerCD"/>
</dbReference>
<dbReference type="Gene3D" id="1.10.443.10">
    <property type="entry name" value="Intergrase catalytic core"/>
    <property type="match status" value="1"/>
</dbReference>
<evidence type="ECO:0000313" key="9">
    <source>
        <dbReference type="Proteomes" id="UP000619033"/>
    </source>
</evidence>
<reference evidence="8" key="1">
    <citation type="submission" date="2021-01" db="EMBL/GenBank/DDBJ databases">
        <title>Genome seq and assembly of Tabrizicola sp. KVB23.</title>
        <authorList>
            <person name="Chhetri G."/>
        </authorList>
    </citation>
    <scope>NUCLEOTIDE SEQUENCE</scope>
    <source>
        <strain evidence="8">KVB23</strain>
    </source>
</reference>
<comment type="caution">
    <text evidence="8">The sequence shown here is derived from an EMBL/GenBank/DDBJ whole genome shotgun (WGS) entry which is preliminary data.</text>
</comment>
<dbReference type="Proteomes" id="UP000619033">
    <property type="component" value="Unassembled WGS sequence"/>
</dbReference>
<evidence type="ECO:0000256" key="1">
    <source>
        <dbReference type="ARBA" id="ARBA00008857"/>
    </source>
</evidence>
<dbReference type="GO" id="GO:0003677">
    <property type="term" value="F:DNA binding"/>
    <property type="evidence" value="ECO:0007669"/>
    <property type="project" value="UniProtKB-UniRule"/>
</dbReference>
<dbReference type="Gene3D" id="1.10.150.130">
    <property type="match status" value="1"/>
</dbReference>
<keyword evidence="2" id="KW-0229">DNA integration</keyword>
<dbReference type="Pfam" id="PF00589">
    <property type="entry name" value="Phage_integrase"/>
    <property type="match status" value="1"/>
</dbReference>
<name>A0A8J7MX29_9RHOB</name>
<dbReference type="InterPro" id="IPR010998">
    <property type="entry name" value="Integrase_recombinase_N"/>
</dbReference>
<dbReference type="InterPro" id="IPR002104">
    <property type="entry name" value="Integrase_catalytic"/>
</dbReference>
<keyword evidence="9" id="KW-1185">Reference proteome</keyword>
<organism evidence="8 9">
    <name type="scientific">Fuscibacter oryzae</name>
    <dbReference type="NCBI Taxonomy" id="2803939"/>
    <lineage>
        <taxon>Bacteria</taxon>
        <taxon>Pseudomonadati</taxon>
        <taxon>Pseudomonadota</taxon>
        <taxon>Alphaproteobacteria</taxon>
        <taxon>Rhodobacterales</taxon>
        <taxon>Paracoccaceae</taxon>
        <taxon>Fuscibacter</taxon>
    </lineage>
</organism>
<evidence type="ECO:0000313" key="8">
    <source>
        <dbReference type="EMBL" id="MBL4929374.1"/>
    </source>
</evidence>
<dbReference type="InterPro" id="IPR011010">
    <property type="entry name" value="DNA_brk_join_enz"/>
</dbReference>
<evidence type="ECO:0000256" key="4">
    <source>
        <dbReference type="ARBA" id="ARBA00023172"/>
    </source>
</evidence>
<sequence>MGSINKRQRADGSFGFTAQIVIKRKGVKVYTEARTFDREPPARAWMKRREAEIARDGWGKPKGTLGEAIDDYIRESLKEMGKTKAQVLNAIKSHSIAALAGHEIRSHDIVSWATELSKKVQPQTVANYLSHLSAVFAVAQPAWGYALDAGEMKAATVVCKKLGITSKSKKRDRRPTIEEMDALMAHFVERSKRRGAMPMHKVAFFAMFSTRRQEEITRIRWEDLKPGKVLVRDMKDPDEKDGNNVWVDLPPEAEALIGTMPKVAAEIFPFSTDAISAGFTRACKFLAIKDLHFHDLRHEGISRLFEMGQNIPHVAAVSGHRSWQSLQRYTHIDEVGDRWAKWEWKAKLLPQPSA</sequence>
<dbReference type="SUPFAM" id="SSF56349">
    <property type="entry name" value="DNA breaking-rejoining enzymes"/>
    <property type="match status" value="1"/>
</dbReference>
<keyword evidence="3 5" id="KW-0238">DNA-binding</keyword>
<dbReference type="GO" id="GO:0015074">
    <property type="term" value="P:DNA integration"/>
    <property type="evidence" value="ECO:0007669"/>
    <property type="project" value="UniProtKB-KW"/>
</dbReference>
<feature type="domain" description="Tyr recombinase" evidence="6">
    <location>
        <begin position="170"/>
        <end position="344"/>
    </location>
</feature>
<evidence type="ECO:0000259" key="7">
    <source>
        <dbReference type="PROSITE" id="PS51900"/>
    </source>
</evidence>